<reference evidence="2 3" key="1">
    <citation type="submission" date="2017-06" db="EMBL/GenBank/DDBJ databases">
        <title>Sequencing and comparative analysis of myxobacterial genomes.</title>
        <authorList>
            <person name="Rupp O."/>
            <person name="Goesmann A."/>
            <person name="Sogaard-Andersen L."/>
        </authorList>
    </citation>
    <scope>NUCLEOTIDE SEQUENCE [LARGE SCALE GENOMIC DNA]</scope>
    <source>
        <strain evidence="2 3">DSM 52655</strain>
    </source>
</reference>
<sequence>MTSRVMGLGVLVATAVHAQAVAPAPPPAPSIPVPVPRYVPAGAGAPVVGQPGDQAAPVARSPNTRVLPPTPEPGLWAADELGAVKRPTAPQPDVDELLLARPSPGAPALPICRQRVLRASKASGSEETRHNLPRTSRECLTARLLLHCFHREQYEFEASLRQTPRTEEVMRAIERREKEAITTALWQARLCEAFQSLPSIEGLHAVIVAWLERQFPRPVSR</sequence>
<evidence type="ECO:0000313" key="2">
    <source>
        <dbReference type="EMBL" id="ATB44314.1"/>
    </source>
</evidence>
<feature type="signal peptide" evidence="1">
    <location>
        <begin position="1"/>
        <end position="18"/>
    </location>
</feature>
<feature type="chain" id="PRO_5012693435" evidence="1">
    <location>
        <begin position="19"/>
        <end position="221"/>
    </location>
</feature>
<dbReference type="Proteomes" id="UP000217257">
    <property type="component" value="Chromosome"/>
</dbReference>
<organism evidence="2 3">
    <name type="scientific">Cystobacter fuscus</name>
    <dbReference type="NCBI Taxonomy" id="43"/>
    <lineage>
        <taxon>Bacteria</taxon>
        <taxon>Pseudomonadati</taxon>
        <taxon>Myxococcota</taxon>
        <taxon>Myxococcia</taxon>
        <taxon>Myxococcales</taxon>
        <taxon>Cystobacterineae</taxon>
        <taxon>Archangiaceae</taxon>
        <taxon>Cystobacter</taxon>
    </lineage>
</organism>
<gene>
    <name evidence="2" type="ORF">CYFUS_009801</name>
</gene>
<evidence type="ECO:0000313" key="3">
    <source>
        <dbReference type="Proteomes" id="UP000217257"/>
    </source>
</evidence>
<dbReference type="AlphaFoldDB" id="A0A250JKA9"/>
<proteinExistence type="predicted"/>
<dbReference type="EMBL" id="CP022098">
    <property type="protein sequence ID" value="ATB44314.1"/>
    <property type="molecule type" value="Genomic_DNA"/>
</dbReference>
<protein>
    <submittedName>
        <fullName evidence="2">Uncharacterized protein</fullName>
    </submittedName>
</protein>
<name>A0A250JKA9_9BACT</name>
<keyword evidence="1" id="KW-0732">Signal</keyword>
<dbReference type="KEGG" id="cfus:CYFUS_009801"/>
<evidence type="ECO:0000256" key="1">
    <source>
        <dbReference type="SAM" id="SignalP"/>
    </source>
</evidence>
<accession>A0A250JKA9</accession>